<protein>
    <submittedName>
        <fullName evidence="1">Uncharacterized protein</fullName>
    </submittedName>
</protein>
<accession>A0A368JTH5</accession>
<dbReference type="AlphaFoldDB" id="A0A368JTH5"/>
<dbReference type="Proteomes" id="UP000253383">
    <property type="component" value="Unassembled WGS sequence"/>
</dbReference>
<evidence type="ECO:0000313" key="1">
    <source>
        <dbReference type="EMBL" id="RCR70256.1"/>
    </source>
</evidence>
<reference evidence="1 2" key="1">
    <citation type="submission" date="2018-07" db="EMBL/GenBank/DDBJ databases">
        <title>Genome analysis of Larkinella rosea.</title>
        <authorList>
            <person name="Zhou Z."/>
            <person name="Wang G."/>
        </authorList>
    </citation>
    <scope>NUCLEOTIDE SEQUENCE [LARGE SCALE GENOMIC DNA]</scope>
    <source>
        <strain evidence="2">zzj9</strain>
    </source>
</reference>
<gene>
    <name evidence="1" type="ORF">DUE52_07785</name>
</gene>
<comment type="caution">
    <text evidence="1">The sequence shown here is derived from an EMBL/GenBank/DDBJ whole genome shotgun (WGS) entry which is preliminary data.</text>
</comment>
<sequence>MGLLNGKSGTKVFALHRRVISVGQQQANVATASQDGKQRVPFVVMLQQAIRNSGRNGITLVVRQPRVSFAG</sequence>
<organism evidence="1 2">
    <name type="scientific">Larkinella punicea</name>
    <dbReference type="NCBI Taxonomy" id="2315727"/>
    <lineage>
        <taxon>Bacteria</taxon>
        <taxon>Pseudomonadati</taxon>
        <taxon>Bacteroidota</taxon>
        <taxon>Cytophagia</taxon>
        <taxon>Cytophagales</taxon>
        <taxon>Spirosomataceae</taxon>
        <taxon>Larkinella</taxon>
    </lineage>
</organism>
<proteinExistence type="predicted"/>
<dbReference type="EMBL" id="QOWE01000005">
    <property type="protein sequence ID" value="RCR70256.1"/>
    <property type="molecule type" value="Genomic_DNA"/>
</dbReference>
<evidence type="ECO:0000313" key="2">
    <source>
        <dbReference type="Proteomes" id="UP000253383"/>
    </source>
</evidence>
<keyword evidence="2" id="KW-1185">Reference proteome</keyword>
<name>A0A368JTH5_9BACT</name>